<protein>
    <submittedName>
        <fullName evidence="2">Antitoxin PezA</fullName>
    </submittedName>
</protein>
<dbReference type="GO" id="GO:0003677">
    <property type="term" value="F:DNA binding"/>
    <property type="evidence" value="ECO:0007669"/>
    <property type="project" value="InterPro"/>
</dbReference>
<dbReference type="Proteomes" id="UP000044071">
    <property type="component" value="Unassembled WGS sequence"/>
</dbReference>
<dbReference type="PROSITE" id="PS50943">
    <property type="entry name" value="HTH_CROC1"/>
    <property type="match status" value="1"/>
</dbReference>
<dbReference type="InterPro" id="IPR001387">
    <property type="entry name" value="Cro/C1-type_HTH"/>
</dbReference>
<dbReference type="eggNOG" id="COG3093">
    <property type="taxonomic scope" value="Bacteria"/>
</dbReference>
<gene>
    <name evidence="2" type="primary">pezA</name>
    <name evidence="2" type="ORF">BN59_01588</name>
</gene>
<dbReference type="OrthoDB" id="5645784at2"/>
<dbReference type="EMBL" id="CCSB01000002">
    <property type="protein sequence ID" value="CDZ77305.1"/>
    <property type="molecule type" value="Genomic_DNA"/>
</dbReference>
<dbReference type="AlphaFoldDB" id="A0A078KS63"/>
<dbReference type="CDD" id="cd00093">
    <property type="entry name" value="HTH_XRE"/>
    <property type="match status" value="1"/>
</dbReference>
<dbReference type="STRING" id="1034943.BN59_01588"/>
<sequence>MSEHMKKPHTESIAMVTWHGAHYALPVGIIEKYRVKEESKAHLSIDDVFGDLIREHGEPGLLLKGLRHREDLSQLELAKILNISQTNLSAMENGRRTIGKELAKRIAEKFKIDYRSFL</sequence>
<feature type="domain" description="HTH cro/C1-type" evidence="1">
    <location>
        <begin position="63"/>
        <end position="117"/>
    </location>
</feature>
<name>A0A078KS63_9GAMM</name>
<evidence type="ECO:0000313" key="2">
    <source>
        <dbReference type="EMBL" id="CDZ77305.1"/>
    </source>
</evidence>
<keyword evidence="3" id="KW-1185">Reference proteome</keyword>
<dbReference type="Gene3D" id="1.10.260.40">
    <property type="entry name" value="lambda repressor-like DNA-binding domains"/>
    <property type="match status" value="1"/>
</dbReference>
<evidence type="ECO:0000259" key="1">
    <source>
        <dbReference type="PROSITE" id="PS50943"/>
    </source>
</evidence>
<evidence type="ECO:0000313" key="3">
    <source>
        <dbReference type="Proteomes" id="UP000044071"/>
    </source>
</evidence>
<accession>A0A078KS63</accession>
<dbReference type="Pfam" id="PF01381">
    <property type="entry name" value="HTH_3"/>
    <property type="match status" value="1"/>
</dbReference>
<dbReference type="SUPFAM" id="SSF47413">
    <property type="entry name" value="lambda repressor-like DNA-binding domains"/>
    <property type="match status" value="1"/>
</dbReference>
<reference evidence="2 3" key="1">
    <citation type="submission" date="2014-06" db="EMBL/GenBank/DDBJ databases">
        <authorList>
            <person name="Urmite Genomes Urmite Genomes"/>
        </authorList>
    </citation>
    <scope>NUCLEOTIDE SEQUENCE [LARGE SCALE GENOMIC DNA]</scope>
</reference>
<organism evidence="2 3">
    <name type="scientific">Legionella massiliensis</name>
    <dbReference type="NCBI Taxonomy" id="1034943"/>
    <lineage>
        <taxon>Bacteria</taxon>
        <taxon>Pseudomonadati</taxon>
        <taxon>Pseudomonadota</taxon>
        <taxon>Gammaproteobacteria</taxon>
        <taxon>Legionellales</taxon>
        <taxon>Legionellaceae</taxon>
        <taxon>Legionella</taxon>
    </lineage>
</organism>
<proteinExistence type="predicted"/>
<dbReference type="SMART" id="SM00530">
    <property type="entry name" value="HTH_XRE"/>
    <property type="match status" value="1"/>
</dbReference>
<dbReference type="InterPro" id="IPR010982">
    <property type="entry name" value="Lambda_DNA-bd_dom_sf"/>
</dbReference>